<keyword evidence="12" id="KW-1185">Reference proteome</keyword>
<organism evidence="11 12">
    <name type="scientific">Sinanodonta woodiana</name>
    <name type="common">Chinese pond mussel</name>
    <name type="synonym">Anodonta woodiana</name>
    <dbReference type="NCBI Taxonomy" id="1069815"/>
    <lineage>
        <taxon>Eukaryota</taxon>
        <taxon>Metazoa</taxon>
        <taxon>Spiralia</taxon>
        <taxon>Lophotrochozoa</taxon>
        <taxon>Mollusca</taxon>
        <taxon>Bivalvia</taxon>
        <taxon>Autobranchia</taxon>
        <taxon>Heteroconchia</taxon>
        <taxon>Palaeoheterodonta</taxon>
        <taxon>Unionida</taxon>
        <taxon>Unionoidea</taxon>
        <taxon>Unionidae</taxon>
        <taxon>Unioninae</taxon>
        <taxon>Sinanodonta</taxon>
    </lineage>
</organism>
<dbReference type="GO" id="GO:0016020">
    <property type="term" value="C:membrane"/>
    <property type="evidence" value="ECO:0007669"/>
    <property type="project" value="UniProtKB-SubCell"/>
</dbReference>
<dbReference type="CDD" id="cd00637">
    <property type="entry name" value="7tm_classA_rhodopsin-like"/>
    <property type="match status" value="1"/>
</dbReference>
<keyword evidence="7 8" id="KW-0807">Transducer</keyword>
<evidence type="ECO:0000256" key="1">
    <source>
        <dbReference type="ARBA" id="ARBA00004141"/>
    </source>
</evidence>
<evidence type="ECO:0000313" key="12">
    <source>
        <dbReference type="Proteomes" id="UP001634394"/>
    </source>
</evidence>
<keyword evidence="2 8" id="KW-0812">Transmembrane</keyword>
<evidence type="ECO:0000256" key="5">
    <source>
        <dbReference type="ARBA" id="ARBA00023136"/>
    </source>
</evidence>
<feature type="transmembrane region" description="Helical" evidence="9">
    <location>
        <begin position="140"/>
        <end position="161"/>
    </location>
</feature>
<dbReference type="AlphaFoldDB" id="A0ABD3W8T5"/>
<dbReference type="EMBL" id="JBJQND010000007">
    <property type="protein sequence ID" value="KAL3870302.1"/>
    <property type="molecule type" value="Genomic_DNA"/>
</dbReference>
<comment type="similarity">
    <text evidence="8">Belongs to the G-protein coupled receptor 1 family.</text>
</comment>
<feature type="transmembrane region" description="Helical" evidence="9">
    <location>
        <begin position="200"/>
        <end position="223"/>
    </location>
</feature>
<feature type="transmembrane region" description="Helical" evidence="9">
    <location>
        <begin position="335"/>
        <end position="360"/>
    </location>
</feature>
<dbReference type="PROSITE" id="PS50262">
    <property type="entry name" value="G_PROTEIN_RECEP_F1_2"/>
    <property type="match status" value="1"/>
</dbReference>
<evidence type="ECO:0000259" key="10">
    <source>
        <dbReference type="PROSITE" id="PS50262"/>
    </source>
</evidence>
<dbReference type="PROSITE" id="PS00237">
    <property type="entry name" value="G_PROTEIN_RECEP_F1_1"/>
    <property type="match status" value="1"/>
</dbReference>
<dbReference type="PRINTS" id="PR00237">
    <property type="entry name" value="GPCRRHODOPSN"/>
</dbReference>
<evidence type="ECO:0000313" key="11">
    <source>
        <dbReference type="EMBL" id="KAL3870302.1"/>
    </source>
</evidence>
<dbReference type="Pfam" id="PF00001">
    <property type="entry name" value="7tm_1"/>
    <property type="match status" value="1"/>
</dbReference>
<keyword evidence="6 8" id="KW-0675">Receptor</keyword>
<keyword evidence="5 9" id="KW-0472">Membrane</keyword>
<feature type="transmembrane region" description="Helical" evidence="9">
    <location>
        <begin position="89"/>
        <end position="119"/>
    </location>
</feature>
<protein>
    <recommendedName>
        <fullName evidence="10">G-protein coupled receptors family 1 profile domain-containing protein</fullName>
    </recommendedName>
</protein>
<feature type="transmembrane region" description="Helical" evidence="9">
    <location>
        <begin position="302"/>
        <end position="323"/>
    </location>
</feature>
<reference evidence="11 12" key="1">
    <citation type="submission" date="2024-11" db="EMBL/GenBank/DDBJ databases">
        <title>Chromosome-level genome assembly of the freshwater bivalve Anodonta woodiana.</title>
        <authorList>
            <person name="Chen X."/>
        </authorList>
    </citation>
    <scope>NUCLEOTIDE SEQUENCE [LARGE SCALE GENOMIC DNA]</scope>
    <source>
        <strain evidence="11">MN2024</strain>
        <tissue evidence="11">Gills</tissue>
    </source>
</reference>
<dbReference type="PANTHER" id="PTHR24238">
    <property type="entry name" value="G-PROTEIN COUPLED RECEPTOR"/>
    <property type="match status" value="1"/>
</dbReference>
<name>A0ABD3W8T5_SINWO</name>
<evidence type="ECO:0000256" key="3">
    <source>
        <dbReference type="ARBA" id="ARBA00022989"/>
    </source>
</evidence>
<evidence type="ECO:0000256" key="8">
    <source>
        <dbReference type="RuleBase" id="RU000688"/>
    </source>
</evidence>
<comment type="subcellular location">
    <subcellularLocation>
        <location evidence="1">Membrane</location>
        <topology evidence="1">Multi-pass membrane protein</topology>
    </subcellularLocation>
</comment>
<keyword evidence="4 8" id="KW-0297">G-protein coupled receptor</keyword>
<sequence length="378" mass="43863">MSSYSNLSSVETLYNLNAQYAEHLLPLVYVFSLNVLAGVLGNAVVLIVFSWSREYKNTNFKVCALYHGVIDLVTCVTVIPGEIFRLRHYFIYIYGTLCKFLCFMNMFGAAAAAFILMLISMERFHRIKRPLKTQISPRTCVKICGICIVVAFILACPTAFFCGIGNKRLTNIDAGNTTAYLCVVEETFKDSIWLVVYKQILYILTGIFLVLSISIYVSIWHTVHAATNRRMGQGFFKMRGQRADQQFDTEKKSMEVKTANEEFKRTLTEKEPKKSKSFFLSERRSLQRTYSDRIGPFPYKTLVWFILTVTFIATRILYCALSLVQDDMLSFPHPLFTIVYFFYRLYFINSVINPLVYAILDSRFRYSCRRIYREMICF</sequence>
<dbReference type="Proteomes" id="UP001634394">
    <property type="component" value="Unassembled WGS sequence"/>
</dbReference>
<dbReference type="Gene3D" id="1.20.1070.10">
    <property type="entry name" value="Rhodopsin 7-helix transmembrane proteins"/>
    <property type="match status" value="1"/>
</dbReference>
<dbReference type="GO" id="GO:0004930">
    <property type="term" value="F:G protein-coupled receptor activity"/>
    <property type="evidence" value="ECO:0007669"/>
    <property type="project" value="UniProtKB-KW"/>
</dbReference>
<evidence type="ECO:0000256" key="7">
    <source>
        <dbReference type="ARBA" id="ARBA00023224"/>
    </source>
</evidence>
<dbReference type="InterPro" id="IPR017452">
    <property type="entry name" value="GPCR_Rhodpsn_7TM"/>
</dbReference>
<gene>
    <name evidence="11" type="ORF">ACJMK2_038378</name>
</gene>
<evidence type="ECO:0000256" key="4">
    <source>
        <dbReference type="ARBA" id="ARBA00023040"/>
    </source>
</evidence>
<keyword evidence="3 9" id="KW-1133">Transmembrane helix</keyword>
<dbReference type="PANTHER" id="PTHR24238:SF47">
    <property type="entry name" value="ECDYSTEROIDS_DOPAMINE RECEPTOR-RELATED"/>
    <property type="match status" value="1"/>
</dbReference>
<comment type="caution">
    <text evidence="11">The sequence shown here is derived from an EMBL/GenBank/DDBJ whole genome shotgun (WGS) entry which is preliminary data.</text>
</comment>
<evidence type="ECO:0000256" key="6">
    <source>
        <dbReference type="ARBA" id="ARBA00023170"/>
    </source>
</evidence>
<dbReference type="SUPFAM" id="SSF81321">
    <property type="entry name" value="Family A G protein-coupled receptor-like"/>
    <property type="match status" value="1"/>
</dbReference>
<accession>A0ABD3W8T5</accession>
<feature type="transmembrane region" description="Helical" evidence="9">
    <location>
        <begin position="27"/>
        <end position="51"/>
    </location>
</feature>
<dbReference type="InterPro" id="IPR000276">
    <property type="entry name" value="GPCR_Rhodpsn"/>
</dbReference>
<evidence type="ECO:0000256" key="2">
    <source>
        <dbReference type="ARBA" id="ARBA00022692"/>
    </source>
</evidence>
<feature type="transmembrane region" description="Helical" evidence="9">
    <location>
        <begin position="63"/>
        <end position="83"/>
    </location>
</feature>
<evidence type="ECO:0000256" key="9">
    <source>
        <dbReference type="SAM" id="Phobius"/>
    </source>
</evidence>
<proteinExistence type="inferred from homology"/>
<feature type="domain" description="G-protein coupled receptors family 1 profile" evidence="10">
    <location>
        <begin position="41"/>
        <end position="357"/>
    </location>
</feature>